<dbReference type="SUPFAM" id="SSF56601">
    <property type="entry name" value="beta-lactamase/transpeptidase-like"/>
    <property type="match status" value="1"/>
</dbReference>
<accession>A0A1Q2L0V0</accession>
<dbReference type="AlphaFoldDB" id="A0A1Q2L0V0"/>
<keyword evidence="3" id="KW-0121">Carboxypeptidase</keyword>
<keyword evidence="2" id="KW-0378">Hydrolase</keyword>
<gene>
    <name evidence="3" type="ORF">B0X71_13665</name>
</gene>
<comment type="similarity">
    <text evidence="1">Belongs to the peptidase S13 family.</text>
</comment>
<dbReference type="PANTHER" id="PTHR30023:SF0">
    <property type="entry name" value="PENICILLIN-SENSITIVE CARBOXYPEPTIDASE A"/>
    <property type="match status" value="1"/>
</dbReference>
<dbReference type="GO" id="GO:0000270">
    <property type="term" value="P:peptidoglycan metabolic process"/>
    <property type="evidence" value="ECO:0007669"/>
    <property type="project" value="TreeGrafter"/>
</dbReference>
<dbReference type="Gene3D" id="3.40.710.10">
    <property type="entry name" value="DD-peptidase/beta-lactamase superfamily"/>
    <property type="match status" value="1"/>
</dbReference>
<dbReference type="Gene3D" id="3.50.80.20">
    <property type="entry name" value="D-Ala-D-Ala carboxypeptidase C, peptidase S13"/>
    <property type="match status" value="1"/>
</dbReference>
<name>A0A1Q2L0V0_9BACL</name>
<keyword evidence="3" id="KW-0645">Protease</keyword>
<evidence type="ECO:0000256" key="1">
    <source>
        <dbReference type="ARBA" id="ARBA00006096"/>
    </source>
</evidence>
<dbReference type="NCBIfam" id="TIGR00666">
    <property type="entry name" value="PBP4"/>
    <property type="match status" value="1"/>
</dbReference>
<dbReference type="PRINTS" id="PR00922">
    <property type="entry name" value="DADACBPTASE3"/>
</dbReference>
<evidence type="ECO:0000313" key="3">
    <source>
        <dbReference type="EMBL" id="AQQ54043.1"/>
    </source>
</evidence>
<dbReference type="InterPro" id="IPR000667">
    <property type="entry name" value="Peptidase_S13"/>
</dbReference>
<reference evidence="3 4" key="1">
    <citation type="submission" date="2017-02" db="EMBL/GenBank/DDBJ databases">
        <title>The complete genomic sequence of a novel cold adapted crude oil-degrading bacterium Planococcus qaidamina Y42.</title>
        <authorList>
            <person name="Yang R."/>
        </authorList>
    </citation>
    <scope>NUCLEOTIDE SEQUENCE [LARGE SCALE GENOMIC DNA]</scope>
    <source>
        <strain evidence="3 4">Y42</strain>
    </source>
</reference>
<sequence length="486" mass="52784">MRILVLLIWYDFFRKRKGADELFTEKEGRYSGLAGKLNRIIADNRLMGALAGVSIRKADTGEKIYDHYGEMRLRPASNMKLFSGAAALEILGENYRFTTEIHTDGTLEEGVLNGSLYLIGKGDPTLVEGDFRTFAIELKKQGIRRVNGDLIGDDTWFDAVRLSSGITWTDETYYYGSQISALTASPNSDYDAGSVLVEVHPGKEEGAAAQVMLSPSTDYVSVTNRAITAGADEPNSIEILRVHGTNEITVTGSIPSGTEKAREWISVWEPAGYALRLFYQALAAEGIEINGLRMGKVPADTALLTDRQSMPLRELLIPFMKLSNNGHAEILTKEMGRKVHGEGSWDAGLRVIEEVAATLGVNTATIQLRDGSGMSHANMIPANEISQLLFAVQAKPWYEAFLASLPIAGAEERFVGGTLRDRLTDGAANGNVQAKTGTLTSVSTLSGYVTAKSGERLIFSVLVNNLLEDEKTTEDAIAAAIAEYGE</sequence>
<dbReference type="Pfam" id="PF02113">
    <property type="entry name" value="Peptidase_S13"/>
    <property type="match status" value="1"/>
</dbReference>
<evidence type="ECO:0000313" key="4">
    <source>
        <dbReference type="Proteomes" id="UP000188184"/>
    </source>
</evidence>
<dbReference type="GO" id="GO:0006508">
    <property type="term" value="P:proteolysis"/>
    <property type="evidence" value="ECO:0007669"/>
    <property type="project" value="InterPro"/>
</dbReference>
<dbReference type="KEGG" id="pmar:B0X71_13665"/>
<dbReference type="PANTHER" id="PTHR30023">
    <property type="entry name" value="D-ALANYL-D-ALANINE CARBOXYPEPTIDASE"/>
    <property type="match status" value="1"/>
</dbReference>
<dbReference type="Proteomes" id="UP000188184">
    <property type="component" value="Chromosome"/>
</dbReference>
<keyword evidence="4" id="KW-1185">Reference proteome</keyword>
<dbReference type="InterPro" id="IPR012338">
    <property type="entry name" value="Beta-lactam/transpept-like"/>
</dbReference>
<dbReference type="EMBL" id="CP019640">
    <property type="protein sequence ID" value="AQQ54043.1"/>
    <property type="molecule type" value="Genomic_DNA"/>
</dbReference>
<organism evidence="3 4">
    <name type="scientific">Planococcus lenghuensis</name>
    <dbReference type="NCBI Taxonomy" id="2213202"/>
    <lineage>
        <taxon>Bacteria</taxon>
        <taxon>Bacillati</taxon>
        <taxon>Bacillota</taxon>
        <taxon>Bacilli</taxon>
        <taxon>Bacillales</taxon>
        <taxon>Caryophanaceae</taxon>
        <taxon>Planococcus</taxon>
    </lineage>
</organism>
<dbReference type="GO" id="GO:0004185">
    <property type="term" value="F:serine-type carboxypeptidase activity"/>
    <property type="evidence" value="ECO:0007669"/>
    <property type="project" value="InterPro"/>
</dbReference>
<proteinExistence type="inferred from homology"/>
<protein>
    <submittedName>
        <fullName evidence="3">D-alanyl-D-alanine carboxypeptidase/D-alanyl-D-alanine-endopeptidase</fullName>
    </submittedName>
</protein>
<evidence type="ECO:0000256" key="2">
    <source>
        <dbReference type="ARBA" id="ARBA00022801"/>
    </source>
</evidence>